<accession>A0A163KLY6</accession>
<dbReference type="InParanoid" id="A0A163KLY6"/>
<dbReference type="AlphaFoldDB" id="A0A163KLY6"/>
<evidence type="ECO:0000313" key="2">
    <source>
        <dbReference type="EMBL" id="SAM09133.1"/>
    </source>
</evidence>
<name>A0A163KLY6_ABSGL</name>
<feature type="region of interest" description="Disordered" evidence="1">
    <location>
        <begin position="1"/>
        <end position="58"/>
    </location>
</feature>
<dbReference type="Proteomes" id="UP000078561">
    <property type="component" value="Unassembled WGS sequence"/>
</dbReference>
<gene>
    <name evidence="2" type="primary">ABSGL_14807.1 scaffold 14966</name>
</gene>
<keyword evidence="3" id="KW-1185">Reference proteome</keyword>
<protein>
    <submittedName>
        <fullName evidence="2">Uncharacterized protein</fullName>
    </submittedName>
</protein>
<reference evidence="2" key="1">
    <citation type="submission" date="2016-04" db="EMBL/GenBank/DDBJ databases">
        <authorList>
            <person name="Evans L.H."/>
            <person name="Alamgir A."/>
            <person name="Owens N."/>
            <person name="Weber N.D."/>
            <person name="Virtaneva K."/>
            <person name="Barbian K."/>
            <person name="Babar A."/>
            <person name="Rosenke K."/>
        </authorList>
    </citation>
    <scope>NUCLEOTIDE SEQUENCE [LARGE SCALE GENOMIC DNA]</scope>
    <source>
        <strain evidence="2">CBS 101.48</strain>
    </source>
</reference>
<evidence type="ECO:0000256" key="1">
    <source>
        <dbReference type="SAM" id="MobiDB-lite"/>
    </source>
</evidence>
<evidence type="ECO:0000313" key="3">
    <source>
        <dbReference type="Proteomes" id="UP000078561"/>
    </source>
</evidence>
<organism evidence="2">
    <name type="scientific">Absidia glauca</name>
    <name type="common">Pin mould</name>
    <dbReference type="NCBI Taxonomy" id="4829"/>
    <lineage>
        <taxon>Eukaryota</taxon>
        <taxon>Fungi</taxon>
        <taxon>Fungi incertae sedis</taxon>
        <taxon>Mucoromycota</taxon>
        <taxon>Mucoromycotina</taxon>
        <taxon>Mucoromycetes</taxon>
        <taxon>Mucorales</taxon>
        <taxon>Cunninghamellaceae</taxon>
        <taxon>Absidia</taxon>
    </lineage>
</organism>
<proteinExistence type="predicted"/>
<sequence length="89" mass="9964">MPQQDERIRAQYTRPADQPTPTSDSWPRCPSKTDEYGLSIRGLPTNQHPLSTVGLDAPARRTNTGSVYAACRPTNTHFRQLAPIDSSRR</sequence>
<dbReference type="EMBL" id="LT554985">
    <property type="protein sequence ID" value="SAM09133.1"/>
    <property type="molecule type" value="Genomic_DNA"/>
</dbReference>